<evidence type="ECO:0000256" key="10">
    <source>
        <dbReference type="ARBA" id="ARBA00024331"/>
    </source>
</evidence>
<evidence type="ECO:0000256" key="6">
    <source>
        <dbReference type="ARBA" id="ARBA00022723"/>
    </source>
</evidence>
<dbReference type="VEuPathDB" id="AmoebaDB:FDP41_006244"/>
<dbReference type="InterPro" id="IPR000146">
    <property type="entry name" value="FBPase_class-1"/>
</dbReference>
<comment type="caution">
    <text evidence="15">The sequence shown here is derived from an EMBL/GenBank/DDBJ whole genome shotgun (WGS) entry which is preliminary data.</text>
</comment>
<gene>
    <name evidence="15" type="ORF">FDP41_006244</name>
</gene>
<comment type="catalytic activity">
    <reaction evidence="1">
        <text>beta-D-fructose 1,6-bisphosphate + H2O = beta-D-fructose 6-phosphate + phosphate</text>
        <dbReference type="Rhea" id="RHEA:11064"/>
        <dbReference type="ChEBI" id="CHEBI:15377"/>
        <dbReference type="ChEBI" id="CHEBI:32966"/>
        <dbReference type="ChEBI" id="CHEBI:43474"/>
        <dbReference type="ChEBI" id="CHEBI:57634"/>
        <dbReference type="EC" id="3.1.3.11"/>
    </reaction>
</comment>
<dbReference type="GO" id="GO:0030388">
    <property type="term" value="P:fructose 1,6-bisphosphate metabolic process"/>
    <property type="evidence" value="ECO:0007669"/>
    <property type="project" value="TreeGrafter"/>
</dbReference>
<evidence type="ECO:0000256" key="7">
    <source>
        <dbReference type="ARBA" id="ARBA00022801"/>
    </source>
</evidence>
<dbReference type="PIRSF" id="PIRSF500210">
    <property type="entry name" value="FBPtase"/>
    <property type="match status" value="1"/>
</dbReference>
<dbReference type="Pfam" id="PF00316">
    <property type="entry name" value="FBPase"/>
    <property type="match status" value="1"/>
</dbReference>
<dbReference type="PANTHER" id="PTHR11556:SF1">
    <property type="entry name" value="FRUCTOSE-BISPHOSPHATASE"/>
    <property type="match status" value="1"/>
</dbReference>
<dbReference type="SUPFAM" id="SSF56655">
    <property type="entry name" value="Carbohydrate phosphatase"/>
    <property type="match status" value="1"/>
</dbReference>
<evidence type="ECO:0000256" key="12">
    <source>
        <dbReference type="RuleBase" id="RU000508"/>
    </source>
</evidence>
<proteinExistence type="inferred from homology"/>
<evidence type="ECO:0000259" key="14">
    <source>
        <dbReference type="Pfam" id="PF18913"/>
    </source>
</evidence>
<accession>A0A6A5BL90</accession>
<evidence type="ECO:0000256" key="1">
    <source>
        <dbReference type="ARBA" id="ARBA00001273"/>
    </source>
</evidence>
<keyword evidence="6" id="KW-0479">Metal-binding</keyword>
<dbReference type="EMBL" id="VFQX01000051">
    <property type="protein sequence ID" value="KAF0974770.1"/>
    <property type="molecule type" value="Genomic_DNA"/>
</dbReference>
<dbReference type="InterPro" id="IPR020548">
    <property type="entry name" value="Fructose_bisphosphatase_AS"/>
</dbReference>
<dbReference type="HAMAP" id="MF_01855">
    <property type="entry name" value="FBPase_class1"/>
    <property type="match status" value="1"/>
</dbReference>
<dbReference type="NCBIfam" id="NF006778">
    <property type="entry name" value="PRK09293.1-1"/>
    <property type="match status" value="1"/>
</dbReference>
<comment type="subunit">
    <text evidence="4">Homotetramer.</text>
</comment>
<dbReference type="PRINTS" id="PR00115">
    <property type="entry name" value="F16BPHPHTASE"/>
</dbReference>
<dbReference type="OrthoDB" id="10256725at2759"/>
<dbReference type="GO" id="GO:0005986">
    <property type="term" value="P:sucrose biosynthetic process"/>
    <property type="evidence" value="ECO:0007669"/>
    <property type="project" value="TreeGrafter"/>
</dbReference>
<evidence type="ECO:0000256" key="4">
    <source>
        <dbReference type="ARBA" id="ARBA00011881"/>
    </source>
</evidence>
<evidence type="ECO:0000256" key="3">
    <source>
        <dbReference type="ARBA" id="ARBA00010941"/>
    </source>
</evidence>
<comment type="similarity">
    <text evidence="3 12">Belongs to the FBPase class 1 family.</text>
</comment>
<keyword evidence="9 12" id="KW-0119">Carbohydrate metabolism</keyword>
<evidence type="ECO:0000259" key="13">
    <source>
        <dbReference type="Pfam" id="PF00316"/>
    </source>
</evidence>
<feature type="domain" description="Fructose-1-6-bisphosphatase class I N-terminal" evidence="13">
    <location>
        <begin position="13"/>
        <end position="207"/>
    </location>
</feature>
<evidence type="ECO:0000256" key="2">
    <source>
        <dbReference type="ARBA" id="ARBA00001946"/>
    </source>
</evidence>
<keyword evidence="16" id="KW-1185">Reference proteome</keyword>
<dbReference type="Gene3D" id="3.40.190.80">
    <property type="match status" value="1"/>
</dbReference>
<dbReference type="GO" id="GO:0006002">
    <property type="term" value="P:fructose 6-phosphate metabolic process"/>
    <property type="evidence" value="ECO:0007669"/>
    <property type="project" value="TreeGrafter"/>
</dbReference>
<dbReference type="InterPro" id="IPR044015">
    <property type="entry name" value="FBPase_C_dom"/>
</dbReference>
<name>A0A6A5BL90_NAEFO</name>
<dbReference type="CDD" id="cd00354">
    <property type="entry name" value="FBPase"/>
    <property type="match status" value="1"/>
</dbReference>
<dbReference type="EC" id="3.1.3.11" evidence="5"/>
<dbReference type="PANTHER" id="PTHR11556">
    <property type="entry name" value="FRUCTOSE-1,6-BISPHOSPHATASE-RELATED"/>
    <property type="match status" value="1"/>
</dbReference>
<evidence type="ECO:0000256" key="8">
    <source>
        <dbReference type="ARBA" id="ARBA00022842"/>
    </source>
</evidence>
<dbReference type="PIRSF" id="PIRSF000904">
    <property type="entry name" value="FBPtase_SBPase"/>
    <property type="match status" value="1"/>
</dbReference>
<dbReference type="GeneID" id="68113462"/>
<keyword evidence="8" id="KW-0460">Magnesium</keyword>
<dbReference type="AlphaFoldDB" id="A0A6A5BL90"/>
<comment type="cofactor">
    <cofactor evidence="2">
        <name>Mg(2+)</name>
        <dbReference type="ChEBI" id="CHEBI:18420"/>
    </cofactor>
</comment>
<protein>
    <recommendedName>
        <fullName evidence="5">fructose-bisphosphatase</fullName>
        <ecNumber evidence="5">3.1.3.11</ecNumber>
    </recommendedName>
    <alternativeName>
        <fullName evidence="11">D-fructose-1,6-bisphosphate 1-phosphohydrolase</fullName>
    </alternativeName>
</protein>
<dbReference type="GO" id="GO:0006000">
    <property type="term" value="P:fructose metabolic process"/>
    <property type="evidence" value="ECO:0007669"/>
    <property type="project" value="TreeGrafter"/>
</dbReference>
<evidence type="ECO:0000256" key="5">
    <source>
        <dbReference type="ARBA" id="ARBA00013093"/>
    </source>
</evidence>
<evidence type="ECO:0000313" key="15">
    <source>
        <dbReference type="EMBL" id="KAF0974770.1"/>
    </source>
</evidence>
<dbReference type="GO" id="GO:0005829">
    <property type="term" value="C:cytosol"/>
    <property type="evidence" value="ECO:0007669"/>
    <property type="project" value="TreeGrafter"/>
</dbReference>
<feature type="domain" description="Fructose-1-6-bisphosphatase class 1 C-terminal" evidence="14">
    <location>
        <begin position="211"/>
        <end position="341"/>
    </location>
</feature>
<evidence type="ECO:0000256" key="9">
    <source>
        <dbReference type="ARBA" id="ARBA00023277"/>
    </source>
</evidence>
<dbReference type="OMA" id="YIPENCP"/>
<dbReference type="VEuPathDB" id="AmoebaDB:NfTy_077200"/>
<dbReference type="InterPro" id="IPR033391">
    <property type="entry name" value="FBPase_N"/>
</dbReference>
<evidence type="ECO:0000313" key="16">
    <source>
        <dbReference type="Proteomes" id="UP000444721"/>
    </source>
</evidence>
<dbReference type="Pfam" id="PF18913">
    <property type="entry name" value="FBPase_C"/>
    <property type="match status" value="1"/>
</dbReference>
<dbReference type="Proteomes" id="UP000444721">
    <property type="component" value="Unassembled WGS sequence"/>
</dbReference>
<evidence type="ECO:0000256" key="11">
    <source>
        <dbReference type="ARBA" id="ARBA00032973"/>
    </source>
</evidence>
<dbReference type="RefSeq" id="XP_044559483.1">
    <property type="nucleotide sequence ID" value="XM_044709858.1"/>
</dbReference>
<sequence>MSTYTVTTKIFPTLNQSILESFKDDLDAQHDLTIVYDAIQIACKNIAACIRKAPIEDLTGVSGTTNSMGEEVKKLDLIANDYFINSLSKCKRVCAMVSEENGDVILPSCDPSEIQGPYVVCFDPLDGSSNIDVAVPVGSIWCIYKRLQPEKKGCYGSLEDCLQSGSNIIAAGYAMYGSCTMIVNATKRGVNGYTLDPVSGDFVLTHPEMKVPKKGSIYSVNEGNHRTWNESTKEYALLKKGSDEKKPYSLRYVGSMVADVHRTIIKGGIFMYPADKASPSGKLRLLYECNPMSYIIEKAGGKSIAGLKGSMLDIVPTKIHQREPIYLGSTADVEEVEQIMKRHGL</sequence>
<dbReference type="GO" id="GO:0042132">
    <property type="term" value="F:fructose 1,6-bisphosphate 1-phosphatase activity"/>
    <property type="evidence" value="ECO:0007669"/>
    <property type="project" value="UniProtKB-EC"/>
</dbReference>
<dbReference type="GO" id="GO:0006094">
    <property type="term" value="P:gluconeogenesis"/>
    <property type="evidence" value="ECO:0007669"/>
    <property type="project" value="TreeGrafter"/>
</dbReference>
<organism evidence="15 16">
    <name type="scientific">Naegleria fowleri</name>
    <name type="common">Brain eating amoeba</name>
    <dbReference type="NCBI Taxonomy" id="5763"/>
    <lineage>
        <taxon>Eukaryota</taxon>
        <taxon>Discoba</taxon>
        <taxon>Heterolobosea</taxon>
        <taxon>Tetramitia</taxon>
        <taxon>Eutetramitia</taxon>
        <taxon>Vahlkampfiidae</taxon>
        <taxon>Naegleria</taxon>
    </lineage>
</organism>
<dbReference type="VEuPathDB" id="AmoebaDB:NF0020820"/>
<keyword evidence="7 12" id="KW-0378">Hydrolase</keyword>
<dbReference type="FunFam" id="3.30.540.10:FF:000002">
    <property type="entry name" value="Fructose-1,6-bisphosphatase class 1"/>
    <property type="match status" value="1"/>
</dbReference>
<reference evidence="15 16" key="1">
    <citation type="journal article" date="2019" name="Sci. Rep.">
        <title>Nanopore sequencing improves the draft genome of the human pathogenic amoeba Naegleria fowleri.</title>
        <authorList>
            <person name="Liechti N."/>
            <person name="Schurch N."/>
            <person name="Bruggmann R."/>
            <person name="Wittwer M."/>
        </authorList>
    </citation>
    <scope>NUCLEOTIDE SEQUENCE [LARGE SCALE GENOMIC DNA]</scope>
    <source>
        <strain evidence="15 16">ATCC 30894</strain>
    </source>
</reference>
<dbReference type="PROSITE" id="PS00124">
    <property type="entry name" value="FBPASE"/>
    <property type="match status" value="1"/>
</dbReference>
<dbReference type="Gene3D" id="3.30.540.10">
    <property type="entry name" value="Fructose-1,6-Bisphosphatase, subunit A, domain 1"/>
    <property type="match status" value="1"/>
</dbReference>
<dbReference type="GO" id="GO:0046872">
    <property type="term" value="F:metal ion binding"/>
    <property type="evidence" value="ECO:0007669"/>
    <property type="project" value="UniProtKB-KW"/>
</dbReference>
<dbReference type="FunFam" id="3.40.190.80:FF:000001">
    <property type="entry name" value="Fructose-1,6-bisphosphatase class 1"/>
    <property type="match status" value="1"/>
</dbReference>
<dbReference type="InterPro" id="IPR028343">
    <property type="entry name" value="FBPtase"/>
</dbReference>
<comment type="pathway">
    <text evidence="10">Carbohydrate biosynthesis.</text>
</comment>